<name>A0A1Q5PYJ3_9ACTO</name>
<gene>
    <name evidence="2" type="ORF">BSZ40_00300</name>
</gene>
<comment type="caution">
    <text evidence="2">The sequence shown here is derived from an EMBL/GenBank/DDBJ whole genome shotgun (WGS) entry which is preliminary data.</text>
</comment>
<evidence type="ECO:0000256" key="1">
    <source>
        <dbReference type="SAM" id="MobiDB-lite"/>
    </source>
</evidence>
<organism evidence="2 3">
    <name type="scientific">Buchananella hordeovulneris</name>
    <dbReference type="NCBI Taxonomy" id="52770"/>
    <lineage>
        <taxon>Bacteria</taxon>
        <taxon>Bacillati</taxon>
        <taxon>Actinomycetota</taxon>
        <taxon>Actinomycetes</taxon>
        <taxon>Actinomycetales</taxon>
        <taxon>Actinomycetaceae</taxon>
        <taxon>Buchananella</taxon>
    </lineage>
</organism>
<dbReference type="OrthoDB" id="3261388at2"/>
<dbReference type="Proteomes" id="UP000185612">
    <property type="component" value="Unassembled WGS sequence"/>
</dbReference>
<proteinExistence type="predicted"/>
<evidence type="ECO:0000313" key="3">
    <source>
        <dbReference type="Proteomes" id="UP000185612"/>
    </source>
</evidence>
<reference evidence="3" key="1">
    <citation type="submission" date="2016-12" db="EMBL/GenBank/DDBJ databases">
        <authorList>
            <person name="Meng X."/>
        </authorList>
    </citation>
    <scope>NUCLEOTIDE SEQUENCE [LARGE SCALE GENOMIC DNA]</scope>
    <source>
        <strain evidence="3">DSM 20732</strain>
    </source>
</reference>
<feature type="region of interest" description="Disordered" evidence="1">
    <location>
        <begin position="877"/>
        <end position="907"/>
    </location>
</feature>
<dbReference type="AlphaFoldDB" id="A0A1Q5PYJ3"/>
<sequence length="907" mass="98612">MSLGDPEVLMPLPEDPRGALAELVDDVNRLRSRLQATQVWGHVGGGVPGWVGQAADAYTGQITALGVRVREVAAQIGPLAGVIDSVAAAYEQAVDTDIPDLWEEYREVVTHYAGLIDQVNTEVAQRVALSANPTQAVMEAAVEAGRLEEQRDGQLQAIVGRYERLLEGLDETIGQAAGQIGGACEAIAPASVTGRGRAALAQHLFPATDFPLVAAQARWEQADAQAPLIADFLRNRHHTNTDLNEFFDTYGASLRDPFVVTALTRYITPQQLAGFALDLAEEDLTVEGHTGGWSRSKEEMLDLLGTTFVLATGGQNLTDAQTQSLFDLASSALHDRDGNTPGQLTDHFLDKLRRDGAKGVDPTAHFNDQLTNFDVFTQLVGHAATNNPELALGPEFYSPADGQQSAASALVNWSHSQHQSTHSLPYQKLLFPLEHAPLLDPLHALFLASDGPHSTLQSVIDQDADAALGQADPSVQREYDRRAALRDFLLSDSPLTDPKTGQDISTVRYLTGHRVVNQFGYLNTGFQDGGDALGRLLAQATAPLPPPEGMNPAQTAAWEEVDKTRAQVAGEFLVGYMDGMDNSTGLSEHNATAYLSKHLFGDQNQALRHWAAHITAPHIEGIADSLKDHNFWDSDKQILPVQPHDGDRRDLLLNSHQAARLVADGGFLSDLARVPVTIDPNDPPAPLEVLQNASIVGFRQDLEEAFSLPTDQQQPQKITYAIEKWQRLHDAIYRAPEINNLNDAFENFQQDSETRQILGKIAAVTPLTSGNPLATATIPFLKQFTSSYLAAPPSTDAMTEATKLLASASKDSMQHLTLAFLLQAAEEEVFINKNGDTVTPYIELLDPTTGKLIPLTEQTEEQQKSFKEFIEKETTLSDPYKQLSTGSILNKTQSDEANKEINGNPHG</sequence>
<protein>
    <submittedName>
        <fullName evidence="2">Uncharacterized protein</fullName>
    </submittedName>
</protein>
<keyword evidence="3" id="KW-1185">Reference proteome</keyword>
<dbReference type="InParanoid" id="A0A1Q5PYJ3"/>
<accession>A0A1Q5PYJ3</accession>
<dbReference type="EMBL" id="MQVS01000001">
    <property type="protein sequence ID" value="OKL52597.1"/>
    <property type="molecule type" value="Genomic_DNA"/>
</dbReference>
<dbReference type="RefSeq" id="WP_073822118.1">
    <property type="nucleotide sequence ID" value="NZ_MQVS01000001.1"/>
</dbReference>
<feature type="compositionally biased region" description="Polar residues" evidence="1">
    <location>
        <begin position="882"/>
        <end position="892"/>
    </location>
</feature>
<evidence type="ECO:0000313" key="2">
    <source>
        <dbReference type="EMBL" id="OKL52597.1"/>
    </source>
</evidence>